<organism evidence="3 4">
    <name type="scientific">Amycolatopsis ultiminotia</name>
    <dbReference type="NCBI Taxonomy" id="543629"/>
    <lineage>
        <taxon>Bacteria</taxon>
        <taxon>Bacillati</taxon>
        <taxon>Actinomycetota</taxon>
        <taxon>Actinomycetes</taxon>
        <taxon>Pseudonocardiales</taxon>
        <taxon>Pseudonocardiaceae</taxon>
        <taxon>Amycolatopsis</taxon>
    </lineage>
</organism>
<dbReference type="InterPro" id="IPR019922">
    <property type="entry name" value="Lucif-like_OxRdatse_MSMEG_4141"/>
</dbReference>
<dbReference type="Proteomes" id="UP001500689">
    <property type="component" value="Unassembled WGS sequence"/>
</dbReference>
<evidence type="ECO:0000256" key="1">
    <source>
        <dbReference type="ARBA" id="ARBA00023002"/>
    </source>
</evidence>
<feature type="domain" description="Luciferase-like" evidence="2">
    <location>
        <begin position="19"/>
        <end position="121"/>
    </location>
</feature>
<dbReference type="SUPFAM" id="SSF51679">
    <property type="entry name" value="Bacterial luciferase-like"/>
    <property type="match status" value="1"/>
</dbReference>
<protein>
    <submittedName>
        <fullName evidence="3">LLM class F420-dependent oxidoreductase</fullName>
    </submittedName>
</protein>
<dbReference type="InterPro" id="IPR011251">
    <property type="entry name" value="Luciferase-like_dom"/>
</dbReference>
<reference evidence="4" key="1">
    <citation type="journal article" date="2019" name="Int. J. Syst. Evol. Microbiol.">
        <title>The Global Catalogue of Microorganisms (GCM) 10K type strain sequencing project: providing services to taxonomists for standard genome sequencing and annotation.</title>
        <authorList>
            <consortium name="The Broad Institute Genomics Platform"/>
            <consortium name="The Broad Institute Genome Sequencing Center for Infectious Disease"/>
            <person name="Wu L."/>
            <person name="Ma J."/>
        </authorList>
    </citation>
    <scope>NUCLEOTIDE SEQUENCE [LARGE SCALE GENOMIC DNA]</scope>
    <source>
        <strain evidence="4">JCM 16898</strain>
    </source>
</reference>
<comment type="caution">
    <text evidence="3">The sequence shown here is derived from an EMBL/GenBank/DDBJ whole genome shotgun (WGS) entry which is preliminary data.</text>
</comment>
<evidence type="ECO:0000313" key="4">
    <source>
        <dbReference type="Proteomes" id="UP001500689"/>
    </source>
</evidence>
<dbReference type="Pfam" id="PF00296">
    <property type="entry name" value="Bac_luciferase"/>
    <property type="match status" value="1"/>
</dbReference>
<keyword evidence="4" id="KW-1185">Reference proteome</keyword>
<dbReference type="PANTHER" id="PTHR43244:SF1">
    <property type="entry name" value="5,10-METHYLENETETRAHYDROMETHANOPTERIN REDUCTASE"/>
    <property type="match status" value="1"/>
</dbReference>
<sequence>MGMAIELGSIGIFRGATQTNGEFAAEVEKLGYGALWLGGSPGGDLAIVEELLDATERLAIATGIVNIWADLPESIARAFHRINEKHPNRFLLGIGAGHPEATQEYKKPYGALVEYLDALDAAGVPKDSLALAALGPRVVKLAGDRTAGAHPYLVTPEHTRSAREILGEGPLLAPEQKVVLDTDADRARTTGRGGASFYFQLSNYTANLRKLGFTDEDFADGGSDRVIDALALHGDAKTVAAGVRAHLEAGADHVAVQALGEDPFPAYRALAAELL</sequence>
<keyword evidence="1" id="KW-0560">Oxidoreductase</keyword>
<dbReference type="NCBIfam" id="TIGR03620">
    <property type="entry name" value="F420_MSMEG_4141"/>
    <property type="match status" value="1"/>
</dbReference>
<evidence type="ECO:0000313" key="3">
    <source>
        <dbReference type="EMBL" id="GAA3557722.1"/>
    </source>
</evidence>
<name>A0ABP6WYX4_9PSEU</name>
<proteinExistence type="predicted"/>
<dbReference type="PANTHER" id="PTHR43244">
    <property type="match status" value="1"/>
</dbReference>
<dbReference type="EMBL" id="BAAAZN010000010">
    <property type="protein sequence ID" value="GAA3557722.1"/>
    <property type="molecule type" value="Genomic_DNA"/>
</dbReference>
<dbReference type="Gene3D" id="3.20.20.30">
    <property type="entry name" value="Luciferase-like domain"/>
    <property type="match status" value="2"/>
</dbReference>
<gene>
    <name evidence="3" type="ORF">GCM10022222_46610</name>
</gene>
<dbReference type="InterPro" id="IPR050564">
    <property type="entry name" value="F420-G6PD/mer"/>
</dbReference>
<accession>A0ABP6WYX4</accession>
<dbReference type="InterPro" id="IPR036661">
    <property type="entry name" value="Luciferase-like_sf"/>
</dbReference>
<evidence type="ECO:0000259" key="2">
    <source>
        <dbReference type="Pfam" id="PF00296"/>
    </source>
</evidence>